<evidence type="ECO:0000256" key="9">
    <source>
        <dbReference type="ARBA" id="ARBA00023136"/>
    </source>
</evidence>
<evidence type="ECO:0000256" key="4">
    <source>
        <dbReference type="ARBA" id="ARBA00022679"/>
    </source>
</evidence>
<evidence type="ECO:0000256" key="1">
    <source>
        <dbReference type="ARBA" id="ARBA00004323"/>
    </source>
</evidence>
<keyword evidence="7" id="KW-1133">Transmembrane helix</keyword>
<keyword evidence="10" id="KW-0325">Glycoprotein</keyword>
<dbReference type="Proteomes" id="UP000593562">
    <property type="component" value="Unassembled WGS sequence"/>
</dbReference>
<dbReference type="OrthoDB" id="10264956at2759"/>
<proteinExistence type="inferred from homology"/>
<evidence type="ECO:0000256" key="8">
    <source>
        <dbReference type="ARBA" id="ARBA00023034"/>
    </source>
</evidence>
<dbReference type="GO" id="GO:0000139">
    <property type="term" value="C:Golgi membrane"/>
    <property type="evidence" value="ECO:0007669"/>
    <property type="project" value="UniProtKB-SubCell"/>
</dbReference>
<evidence type="ECO:0000256" key="10">
    <source>
        <dbReference type="ARBA" id="ARBA00023180"/>
    </source>
</evidence>
<comment type="subcellular location">
    <subcellularLocation>
        <location evidence="1">Golgi apparatus membrane</location>
        <topology evidence="1">Single-pass type II membrane protein</topology>
    </subcellularLocation>
</comment>
<keyword evidence="9" id="KW-0472">Membrane</keyword>
<evidence type="ECO:0000256" key="3">
    <source>
        <dbReference type="ARBA" id="ARBA00022676"/>
    </source>
</evidence>
<evidence type="ECO:0000313" key="13">
    <source>
        <dbReference type="Proteomes" id="UP000593562"/>
    </source>
</evidence>
<keyword evidence="3 12" id="KW-0328">Glycosyltransferase</keyword>
<evidence type="ECO:0000313" key="12">
    <source>
        <dbReference type="EMBL" id="KAF5727525.1"/>
    </source>
</evidence>
<feature type="chain" id="PRO_5029494617" evidence="11">
    <location>
        <begin position="19"/>
        <end position="377"/>
    </location>
</feature>
<dbReference type="CDD" id="cd19952">
    <property type="entry name" value="GT29"/>
    <property type="match status" value="1"/>
</dbReference>
<dbReference type="InParanoid" id="A0A7J7C0R3"/>
<dbReference type="EMBL" id="JAAARO010000022">
    <property type="protein sequence ID" value="KAF5727525.1"/>
    <property type="molecule type" value="Genomic_DNA"/>
</dbReference>
<keyword evidence="6" id="KW-0735">Signal-anchor</keyword>
<keyword evidence="8" id="KW-0333">Golgi apparatus</keyword>
<dbReference type="InterPro" id="IPR038578">
    <property type="entry name" value="GT29-like_sf"/>
</dbReference>
<gene>
    <name evidence="12" type="ORF">HS088_TW22G01219</name>
</gene>
<dbReference type="GO" id="GO:0008373">
    <property type="term" value="F:sialyltransferase activity"/>
    <property type="evidence" value="ECO:0007669"/>
    <property type="project" value="InterPro"/>
</dbReference>
<name>A0A7J7C0R3_TRIWF</name>
<sequence>MKPLFIILLLIAFTASLTSRISNRGFFAHFDLEGNILILPTPTPPVFNSTLLKMAAVDTGEAGLKQEIEDILKTDREFTDGGGYWTSDSPRRRFSQQEVRVTSSKVIPEFKRVLRNWAEKQRYGGNIMTELVKLVKHRIDEHNGSVGSDSKYNSCAVVGNSGILLKKEYGRLIDSHEVVIRINNAKTENFERNVGSKTSISFVNSHILNECSTKERRGCYCQPYAENVPTVMYICQPLHLLAYTQCNWTRNAPTIVTDGRFDVLSSRIVKYYSLKRFVEEEGKRAEEWAAAHDNEFFHYSSGMQAVLLALGVCEKASLFGFGKWVSAKHHYHSEQRTEIRSHDYEAEYAFYGDLVNNTWGVPFITGEFKFPPVVIYQ</sequence>
<keyword evidence="13" id="KW-1185">Reference proteome</keyword>
<keyword evidence="5" id="KW-0812">Transmembrane</keyword>
<evidence type="ECO:0000256" key="7">
    <source>
        <dbReference type="ARBA" id="ARBA00022989"/>
    </source>
</evidence>
<dbReference type="PANTHER" id="PTHR46779:SF1">
    <property type="entry name" value="BETA-1,6-GALACTOSYLTRANSFERASE GALT29A"/>
    <property type="match status" value="1"/>
</dbReference>
<comment type="caution">
    <text evidence="12">The sequence shown here is derived from an EMBL/GenBank/DDBJ whole genome shotgun (WGS) entry which is preliminary data.</text>
</comment>
<dbReference type="InterPro" id="IPR001675">
    <property type="entry name" value="Glyco_trans_29"/>
</dbReference>
<keyword evidence="11" id="KW-0732">Signal</keyword>
<dbReference type="Gene3D" id="3.90.1480.20">
    <property type="entry name" value="Glycosyl transferase family 29"/>
    <property type="match status" value="1"/>
</dbReference>
<organism evidence="12 13">
    <name type="scientific">Tripterygium wilfordii</name>
    <name type="common">Thunder God vine</name>
    <dbReference type="NCBI Taxonomy" id="458696"/>
    <lineage>
        <taxon>Eukaryota</taxon>
        <taxon>Viridiplantae</taxon>
        <taxon>Streptophyta</taxon>
        <taxon>Embryophyta</taxon>
        <taxon>Tracheophyta</taxon>
        <taxon>Spermatophyta</taxon>
        <taxon>Magnoliopsida</taxon>
        <taxon>eudicotyledons</taxon>
        <taxon>Gunneridae</taxon>
        <taxon>Pentapetalae</taxon>
        <taxon>rosids</taxon>
        <taxon>fabids</taxon>
        <taxon>Celastrales</taxon>
        <taxon>Celastraceae</taxon>
        <taxon>Tripterygium</taxon>
    </lineage>
</organism>
<evidence type="ECO:0000256" key="6">
    <source>
        <dbReference type="ARBA" id="ARBA00022968"/>
    </source>
</evidence>
<comment type="similarity">
    <text evidence="2">Belongs to the glycosyltransferase 29 family.</text>
</comment>
<evidence type="ECO:0000256" key="5">
    <source>
        <dbReference type="ARBA" id="ARBA00022692"/>
    </source>
</evidence>
<keyword evidence="4 12" id="KW-0808">Transferase</keyword>
<protein>
    <submittedName>
        <fullName evidence="12">Putative sialyltransferase</fullName>
    </submittedName>
</protein>
<reference evidence="12 13" key="1">
    <citation type="journal article" date="2020" name="Nat. Commun.">
        <title>Genome of Tripterygium wilfordii and identification of cytochrome P450 involved in triptolide biosynthesis.</title>
        <authorList>
            <person name="Tu L."/>
            <person name="Su P."/>
            <person name="Zhang Z."/>
            <person name="Gao L."/>
            <person name="Wang J."/>
            <person name="Hu T."/>
            <person name="Zhou J."/>
            <person name="Zhang Y."/>
            <person name="Zhao Y."/>
            <person name="Liu Y."/>
            <person name="Song Y."/>
            <person name="Tong Y."/>
            <person name="Lu Y."/>
            <person name="Yang J."/>
            <person name="Xu C."/>
            <person name="Jia M."/>
            <person name="Peters R.J."/>
            <person name="Huang L."/>
            <person name="Gao W."/>
        </authorList>
    </citation>
    <scope>NUCLEOTIDE SEQUENCE [LARGE SCALE GENOMIC DNA]</scope>
    <source>
        <strain evidence="13">cv. XIE 37</strain>
        <tissue evidence="12">Leaf</tissue>
    </source>
</reference>
<dbReference type="AlphaFoldDB" id="A0A7J7C0R3"/>
<evidence type="ECO:0000256" key="2">
    <source>
        <dbReference type="ARBA" id="ARBA00006003"/>
    </source>
</evidence>
<dbReference type="PANTHER" id="PTHR46779">
    <property type="entry name" value="BETA-1,6-GALACTOSYLTRANSFERASE GALT29A"/>
    <property type="match status" value="1"/>
</dbReference>
<feature type="signal peptide" evidence="11">
    <location>
        <begin position="1"/>
        <end position="18"/>
    </location>
</feature>
<dbReference type="Pfam" id="PF00777">
    <property type="entry name" value="Glyco_transf_29"/>
    <property type="match status" value="1"/>
</dbReference>
<evidence type="ECO:0000256" key="11">
    <source>
        <dbReference type="SAM" id="SignalP"/>
    </source>
</evidence>
<accession>A0A7J7C0R3</accession>